<evidence type="ECO:0000256" key="1">
    <source>
        <dbReference type="ARBA" id="ARBA00023002"/>
    </source>
</evidence>
<dbReference type="InterPro" id="IPR016163">
    <property type="entry name" value="Ald_DH_C"/>
</dbReference>
<dbReference type="InterPro" id="IPR016161">
    <property type="entry name" value="Ald_DH/histidinol_DH"/>
</dbReference>
<dbReference type="EMBL" id="VFOZ01000001">
    <property type="protein sequence ID" value="TQM00712.1"/>
    <property type="molecule type" value="Genomic_DNA"/>
</dbReference>
<protein>
    <submittedName>
        <fullName evidence="3">NADP-dependent aldehyde dehydrogenase</fullName>
    </submittedName>
</protein>
<dbReference type="Proteomes" id="UP000316096">
    <property type="component" value="Unassembled WGS sequence"/>
</dbReference>
<organism evidence="3 4">
    <name type="scientific">Actinoallomurus bryophytorum</name>
    <dbReference type="NCBI Taxonomy" id="1490222"/>
    <lineage>
        <taxon>Bacteria</taxon>
        <taxon>Bacillati</taxon>
        <taxon>Actinomycetota</taxon>
        <taxon>Actinomycetes</taxon>
        <taxon>Streptosporangiales</taxon>
        <taxon>Thermomonosporaceae</taxon>
        <taxon>Actinoallomurus</taxon>
    </lineage>
</organism>
<dbReference type="CDD" id="cd07129">
    <property type="entry name" value="ALDH_KGSADH"/>
    <property type="match status" value="1"/>
</dbReference>
<dbReference type="AlphaFoldDB" id="A0A543CUB9"/>
<dbReference type="PANTHER" id="PTHR43353">
    <property type="entry name" value="SUCCINATE-SEMIALDEHYDE DEHYDROGENASE, MITOCHONDRIAL"/>
    <property type="match status" value="1"/>
</dbReference>
<gene>
    <name evidence="3" type="ORF">FB559_6431</name>
</gene>
<dbReference type="InterPro" id="IPR016162">
    <property type="entry name" value="Ald_DH_N"/>
</dbReference>
<evidence type="ECO:0000313" key="4">
    <source>
        <dbReference type="Proteomes" id="UP000316096"/>
    </source>
</evidence>
<dbReference type="Gene3D" id="3.40.309.10">
    <property type="entry name" value="Aldehyde Dehydrogenase, Chain A, domain 2"/>
    <property type="match status" value="1"/>
</dbReference>
<evidence type="ECO:0000313" key="3">
    <source>
        <dbReference type="EMBL" id="TQM00712.1"/>
    </source>
</evidence>
<dbReference type="Pfam" id="PF00171">
    <property type="entry name" value="Aldedh"/>
    <property type="match status" value="1"/>
</dbReference>
<feature type="domain" description="Aldehyde dehydrogenase" evidence="2">
    <location>
        <begin position="8"/>
        <end position="299"/>
    </location>
</feature>
<evidence type="ECO:0000259" key="2">
    <source>
        <dbReference type="Pfam" id="PF00171"/>
    </source>
</evidence>
<comment type="caution">
    <text evidence="3">The sequence shown here is derived from an EMBL/GenBank/DDBJ whole genome shotgun (WGS) entry which is preliminary data.</text>
</comment>
<accession>A0A543CUB9</accession>
<dbReference type="InterPro" id="IPR044151">
    <property type="entry name" value="ALDH_KGSADH"/>
</dbReference>
<dbReference type="SUPFAM" id="SSF53720">
    <property type="entry name" value="ALDH-like"/>
    <property type="match status" value="1"/>
</dbReference>
<sequence>MTLLYGVDPRTGERLEPGVPETGHETVAALGVTAASAARPLAELPLPDRAALLDAVADALEGAAGELVALADAETALGRTRLTGEMERTTGQLRLLAGAARQDGFQRDAVEDGFVRALLPIGPVAVYAASNFPFAFSVAGGDTASAWAAGCPVIVKAHPGHPRTSVRTAEVIADALAKAGAPEGTFAVVYGLEAGLALVKDPNVRAAGFTGSVRGGRALFDAAVSRPDPIPFYGELGSVNPVFVTPSAVAARGEEIARGYVGSFTLGSGQFCTKPGLLFLPAGHGLDAVLAEAVASVEAPSLLTPQIADAFRTGVERLTAGTRTVAESAGAHLVAVTAGEFAARPELAEECFGPASVIVEYASEEELRAAARAVPGSLTATVHAESSDAGLARGLVAELARHVGRVVYNGWPTGVAVNRTMHHGGPWPATTAPLHTSVGTAAIRRFQVPVTFQGLPEELLPPTAR</sequence>
<reference evidence="3 4" key="1">
    <citation type="submission" date="2019-06" db="EMBL/GenBank/DDBJ databases">
        <title>Sequencing the genomes of 1000 actinobacteria strains.</title>
        <authorList>
            <person name="Klenk H.-P."/>
        </authorList>
    </citation>
    <scope>NUCLEOTIDE SEQUENCE [LARGE SCALE GENOMIC DNA]</scope>
    <source>
        <strain evidence="3 4">DSM 102200</strain>
    </source>
</reference>
<dbReference type="InterPro" id="IPR050740">
    <property type="entry name" value="Aldehyde_DH_Superfamily"/>
</dbReference>
<dbReference type="Gene3D" id="3.40.605.10">
    <property type="entry name" value="Aldehyde Dehydrogenase, Chain A, domain 1"/>
    <property type="match status" value="1"/>
</dbReference>
<dbReference type="GO" id="GO:0016620">
    <property type="term" value="F:oxidoreductase activity, acting on the aldehyde or oxo group of donors, NAD or NADP as acceptor"/>
    <property type="evidence" value="ECO:0007669"/>
    <property type="project" value="InterPro"/>
</dbReference>
<keyword evidence="1" id="KW-0560">Oxidoreductase</keyword>
<dbReference type="RefSeq" id="WP_141960465.1">
    <property type="nucleotide sequence ID" value="NZ_VFOZ01000001.1"/>
</dbReference>
<dbReference type="PANTHER" id="PTHR43353:SF3">
    <property type="entry name" value="ALDEHYDE DEHYDROGENASE-RELATED"/>
    <property type="match status" value="1"/>
</dbReference>
<name>A0A543CUB9_9ACTN</name>
<keyword evidence="4" id="KW-1185">Reference proteome</keyword>
<proteinExistence type="predicted"/>
<dbReference type="OrthoDB" id="9770537at2"/>
<dbReference type="InterPro" id="IPR015590">
    <property type="entry name" value="Aldehyde_DH_dom"/>
</dbReference>